<evidence type="ECO:0000313" key="4">
    <source>
        <dbReference type="EMBL" id="CAE7343638.1"/>
    </source>
</evidence>
<protein>
    <recommendedName>
        <fullName evidence="3">Chromatin target of PRMT1 protein C-terminal domain-containing protein</fullName>
    </recommendedName>
</protein>
<accession>A0A812PR75</accession>
<proteinExistence type="predicted"/>
<dbReference type="OrthoDB" id="446014at2759"/>
<dbReference type="Proteomes" id="UP000604046">
    <property type="component" value="Unassembled WGS sequence"/>
</dbReference>
<feature type="region of interest" description="Disordered" evidence="2">
    <location>
        <begin position="50"/>
        <end position="82"/>
    </location>
</feature>
<dbReference type="InterPro" id="IPR025715">
    <property type="entry name" value="FoP_C"/>
</dbReference>
<dbReference type="SMART" id="SM01218">
    <property type="entry name" value="FoP_duplication"/>
    <property type="match status" value="1"/>
</dbReference>
<feature type="compositionally biased region" description="Basic residues" evidence="2">
    <location>
        <begin position="59"/>
        <end position="82"/>
    </location>
</feature>
<feature type="domain" description="Chromatin target of PRMT1 protein C-terminal" evidence="3">
    <location>
        <begin position="29"/>
        <end position="119"/>
    </location>
</feature>
<keyword evidence="5" id="KW-1185">Reference proteome</keyword>
<evidence type="ECO:0000256" key="1">
    <source>
        <dbReference type="ARBA" id="ARBA00022884"/>
    </source>
</evidence>
<name>A0A812PR75_9DINO</name>
<sequence>MPENSPHVTGARPRRSLGEVFRALVIKRQKGGYGYGSGYGRGRYGYGRGRYGRGSYGRGKGRGYKGGRKGKGKGKGKGKRNQVTKEMLDRQLEEYMGPDAMKAMLDLELEAYFKDKKSLEAPKVESAAGNP</sequence>
<evidence type="ECO:0000313" key="5">
    <source>
        <dbReference type="Proteomes" id="UP000604046"/>
    </source>
</evidence>
<gene>
    <name evidence="4" type="ORF">SNAT2548_LOCUS17999</name>
</gene>
<evidence type="ECO:0000256" key="2">
    <source>
        <dbReference type="SAM" id="MobiDB-lite"/>
    </source>
</evidence>
<organism evidence="4 5">
    <name type="scientific">Symbiodinium natans</name>
    <dbReference type="NCBI Taxonomy" id="878477"/>
    <lineage>
        <taxon>Eukaryota</taxon>
        <taxon>Sar</taxon>
        <taxon>Alveolata</taxon>
        <taxon>Dinophyceae</taxon>
        <taxon>Suessiales</taxon>
        <taxon>Symbiodiniaceae</taxon>
        <taxon>Symbiodinium</taxon>
    </lineage>
</organism>
<evidence type="ECO:0000259" key="3">
    <source>
        <dbReference type="SMART" id="SM01218"/>
    </source>
</evidence>
<keyword evidence="1" id="KW-0694">RNA-binding</keyword>
<dbReference type="GO" id="GO:0003723">
    <property type="term" value="F:RNA binding"/>
    <property type="evidence" value="ECO:0007669"/>
    <property type="project" value="UniProtKB-KW"/>
</dbReference>
<reference evidence="4" key="1">
    <citation type="submission" date="2021-02" db="EMBL/GenBank/DDBJ databases">
        <authorList>
            <person name="Dougan E. K."/>
            <person name="Rhodes N."/>
            <person name="Thang M."/>
            <person name="Chan C."/>
        </authorList>
    </citation>
    <scope>NUCLEOTIDE SEQUENCE</scope>
</reference>
<dbReference type="EMBL" id="CAJNDS010002130">
    <property type="protein sequence ID" value="CAE7343638.1"/>
    <property type="molecule type" value="Genomic_DNA"/>
</dbReference>
<dbReference type="AlphaFoldDB" id="A0A812PR75"/>
<dbReference type="Pfam" id="PF13865">
    <property type="entry name" value="FoP_duplication"/>
    <property type="match status" value="1"/>
</dbReference>
<comment type="caution">
    <text evidence="4">The sequence shown here is derived from an EMBL/GenBank/DDBJ whole genome shotgun (WGS) entry which is preliminary data.</text>
</comment>